<evidence type="ECO:0000256" key="5">
    <source>
        <dbReference type="ARBA" id="ARBA00023242"/>
    </source>
</evidence>
<dbReference type="OrthoDB" id="1666376at2759"/>
<reference evidence="7 8" key="1">
    <citation type="journal article" date="2018" name="Mol. Plant">
        <title>The genome of Artemisia annua provides insight into the evolution of Asteraceae family and artemisinin biosynthesis.</title>
        <authorList>
            <person name="Shen Q."/>
            <person name="Zhang L."/>
            <person name="Liao Z."/>
            <person name="Wang S."/>
            <person name="Yan T."/>
            <person name="Shi P."/>
            <person name="Liu M."/>
            <person name="Fu X."/>
            <person name="Pan Q."/>
            <person name="Wang Y."/>
            <person name="Lv Z."/>
            <person name="Lu X."/>
            <person name="Zhang F."/>
            <person name="Jiang W."/>
            <person name="Ma Y."/>
            <person name="Chen M."/>
            <person name="Hao X."/>
            <person name="Li L."/>
            <person name="Tang Y."/>
            <person name="Lv G."/>
            <person name="Zhou Y."/>
            <person name="Sun X."/>
            <person name="Brodelius P.E."/>
            <person name="Rose J.K.C."/>
            <person name="Tang K."/>
        </authorList>
    </citation>
    <scope>NUCLEOTIDE SEQUENCE [LARGE SCALE GENOMIC DNA]</scope>
    <source>
        <strain evidence="8">cv. Huhao1</strain>
        <tissue evidence="7">Leaf</tissue>
    </source>
</reference>
<dbReference type="SMART" id="SM01019">
    <property type="entry name" value="B3"/>
    <property type="match status" value="1"/>
</dbReference>
<dbReference type="SUPFAM" id="SSF101936">
    <property type="entry name" value="DNA-binding pseudobarrel domain"/>
    <property type="match status" value="1"/>
</dbReference>
<dbReference type="GO" id="GO:0005634">
    <property type="term" value="C:nucleus"/>
    <property type="evidence" value="ECO:0007669"/>
    <property type="project" value="UniProtKB-SubCell"/>
</dbReference>
<dbReference type="PROSITE" id="PS50863">
    <property type="entry name" value="B3"/>
    <property type="match status" value="1"/>
</dbReference>
<comment type="caution">
    <text evidence="7">The sequence shown here is derived from an EMBL/GenBank/DDBJ whole genome shotgun (WGS) entry which is preliminary data.</text>
</comment>
<keyword evidence="2" id="KW-0805">Transcription regulation</keyword>
<keyword evidence="5" id="KW-0539">Nucleus</keyword>
<dbReference type="Pfam" id="PF02362">
    <property type="entry name" value="B3"/>
    <property type="match status" value="1"/>
</dbReference>
<evidence type="ECO:0000313" key="7">
    <source>
        <dbReference type="EMBL" id="PWA45338.1"/>
    </source>
</evidence>
<keyword evidence="8" id="KW-1185">Reference proteome</keyword>
<dbReference type="EMBL" id="PKPP01010814">
    <property type="protein sequence ID" value="PWA45338.1"/>
    <property type="molecule type" value="Genomic_DNA"/>
</dbReference>
<dbReference type="Gene3D" id="2.40.330.10">
    <property type="entry name" value="DNA-binding pseudobarrel domain"/>
    <property type="match status" value="1"/>
</dbReference>
<proteinExistence type="predicted"/>
<evidence type="ECO:0000259" key="6">
    <source>
        <dbReference type="PROSITE" id="PS50863"/>
    </source>
</evidence>
<feature type="domain" description="TF-B3" evidence="6">
    <location>
        <begin position="6"/>
        <end position="101"/>
    </location>
</feature>
<sequence>MALSNPPSFIKILHDHDAPYLALPHDFVTKYMVDKIPEDVVIRSANGGFLWNVKMKQIGESVCFAKGWSKVVRDAHFGYEDIIVLWFVGETSFKMWIYGPNACEKILLPQTKHVKLEDDVVADDEDFATTKKTCEKILLPQTKHMYVTALSIELKVHVTNKNVKNGAAQLWLARTPILA</sequence>
<protein>
    <submittedName>
        <fullName evidence="7">DNA-binding pseudobarrel domain-containing protein</fullName>
    </submittedName>
</protein>
<dbReference type="CDD" id="cd10017">
    <property type="entry name" value="B3_DNA"/>
    <property type="match status" value="1"/>
</dbReference>
<dbReference type="InterPro" id="IPR015300">
    <property type="entry name" value="DNA-bd_pseudobarrel_sf"/>
</dbReference>
<organism evidence="7 8">
    <name type="scientific">Artemisia annua</name>
    <name type="common">Sweet wormwood</name>
    <dbReference type="NCBI Taxonomy" id="35608"/>
    <lineage>
        <taxon>Eukaryota</taxon>
        <taxon>Viridiplantae</taxon>
        <taxon>Streptophyta</taxon>
        <taxon>Embryophyta</taxon>
        <taxon>Tracheophyta</taxon>
        <taxon>Spermatophyta</taxon>
        <taxon>Magnoliopsida</taxon>
        <taxon>eudicotyledons</taxon>
        <taxon>Gunneridae</taxon>
        <taxon>Pentapetalae</taxon>
        <taxon>asterids</taxon>
        <taxon>campanulids</taxon>
        <taxon>Asterales</taxon>
        <taxon>Asteraceae</taxon>
        <taxon>Asteroideae</taxon>
        <taxon>Anthemideae</taxon>
        <taxon>Artemisiinae</taxon>
        <taxon>Artemisia</taxon>
    </lineage>
</organism>
<dbReference type="PANTHER" id="PTHR31920:SF122">
    <property type="entry name" value="B3 DOMAIN-CONTAINING PROTEIN REM23"/>
    <property type="match status" value="1"/>
</dbReference>
<gene>
    <name evidence="7" type="ORF">CTI12_AA518660</name>
</gene>
<dbReference type="Proteomes" id="UP000245207">
    <property type="component" value="Unassembled WGS sequence"/>
</dbReference>
<evidence type="ECO:0000256" key="4">
    <source>
        <dbReference type="ARBA" id="ARBA00023163"/>
    </source>
</evidence>
<evidence type="ECO:0000256" key="3">
    <source>
        <dbReference type="ARBA" id="ARBA00023125"/>
    </source>
</evidence>
<keyword evidence="3 7" id="KW-0238">DNA-binding</keyword>
<dbReference type="InterPro" id="IPR050655">
    <property type="entry name" value="Plant_B3_domain"/>
</dbReference>
<name>A0A2U1L8J5_ARTAN</name>
<dbReference type="PANTHER" id="PTHR31920">
    <property type="entry name" value="B3 DOMAIN-CONTAINING"/>
    <property type="match status" value="1"/>
</dbReference>
<evidence type="ECO:0000313" key="8">
    <source>
        <dbReference type="Proteomes" id="UP000245207"/>
    </source>
</evidence>
<accession>A0A2U1L8J5</accession>
<evidence type="ECO:0000256" key="1">
    <source>
        <dbReference type="ARBA" id="ARBA00004123"/>
    </source>
</evidence>
<dbReference type="STRING" id="35608.A0A2U1L8J5"/>
<keyword evidence="4" id="KW-0804">Transcription</keyword>
<dbReference type="AlphaFoldDB" id="A0A2U1L8J5"/>
<comment type="subcellular location">
    <subcellularLocation>
        <location evidence="1">Nucleus</location>
    </subcellularLocation>
</comment>
<dbReference type="GO" id="GO:0003677">
    <property type="term" value="F:DNA binding"/>
    <property type="evidence" value="ECO:0007669"/>
    <property type="project" value="UniProtKB-KW"/>
</dbReference>
<dbReference type="InterPro" id="IPR003340">
    <property type="entry name" value="B3_DNA-bd"/>
</dbReference>
<evidence type="ECO:0000256" key="2">
    <source>
        <dbReference type="ARBA" id="ARBA00023015"/>
    </source>
</evidence>